<evidence type="ECO:0000313" key="2">
    <source>
        <dbReference type="Proteomes" id="UP001305414"/>
    </source>
</evidence>
<dbReference type="AlphaFoldDB" id="A0AAN7UM66"/>
<accession>A0AAN7UM66</accession>
<keyword evidence="2" id="KW-1185">Reference proteome</keyword>
<evidence type="ECO:0000313" key="1">
    <source>
        <dbReference type="EMBL" id="KAK5635355.1"/>
    </source>
</evidence>
<dbReference type="Proteomes" id="UP001305414">
    <property type="component" value="Unassembled WGS sequence"/>
</dbReference>
<comment type="caution">
    <text evidence="1">The sequence shown here is derived from an EMBL/GenBank/DDBJ whole genome shotgun (WGS) entry which is preliminary data.</text>
</comment>
<reference evidence="1 2" key="1">
    <citation type="submission" date="2023-10" db="EMBL/GenBank/DDBJ databases">
        <title>Draft genome sequence of Xylaria bambusicola isolate GMP-LS, the root and basal stem rot pathogen of sugarcane in Indonesia.</title>
        <authorList>
            <person name="Selvaraj P."/>
            <person name="Muralishankar V."/>
            <person name="Muruganantham S."/>
            <person name="Sp S."/>
            <person name="Haryani S."/>
            <person name="Lau K.J.X."/>
            <person name="Naqvi N.I."/>
        </authorList>
    </citation>
    <scope>NUCLEOTIDE SEQUENCE [LARGE SCALE GENOMIC DNA]</scope>
    <source>
        <strain evidence="1">GMP-LS</strain>
    </source>
</reference>
<gene>
    <name evidence="1" type="ORF">RRF57_011066</name>
</gene>
<proteinExistence type="predicted"/>
<dbReference type="EMBL" id="JAWHQM010000052">
    <property type="protein sequence ID" value="KAK5635355.1"/>
    <property type="molecule type" value="Genomic_DNA"/>
</dbReference>
<organism evidence="1 2">
    <name type="scientific">Xylaria bambusicola</name>
    <dbReference type="NCBI Taxonomy" id="326684"/>
    <lineage>
        <taxon>Eukaryota</taxon>
        <taxon>Fungi</taxon>
        <taxon>Dikarya</taxon>
        <taxon>Ascomycota</taxon>
        <taxon>Pezizomycotina</taxon>
        <taxon>Sordariomycetes</taxon>
        <taxon>Xylariomycetidae</taxon>
        <taxon>Xylariales</taxon>
        <taxon>Xylariaceae</taxon>
        <taxon>Xylaria</taxon>
    </lineage>
</organism>
<name>A0AAN7UM66_9PEZI</name>
<protein>
    <submittedName>
        <fullName evidence="1">Uncharacterized protein</fullName>
    </submittedName>
</protein>
<sequence>MIPDRIRTVPCAVKVISHDIDPVDMLCHGDEVEVPQIPVRRRGRKTDYATEPGSQVAEELSIVDAVIIVATAVARSWIFLRSY</sequence>